<feature type="region of interest" description="Disordered" evidence="3">
    <location>
        <begin position="1"/>
        <end position="46"/>
    </location>
</feature>
<proteinExistence type="predicted"/>
<feature type="compositionally biased region" description="Polar residues" evidence="3">
    <location>
        <begin position="681"/>
        <end position="703"/>
    </location>
</feature>
<organism evidence="5 6">
    <name type="scientific">Patellaria atrata CBS 101060</name>
    <dbReference type="NCBI Taxonomy" id="1346257"/>
    <lineage>
        <taxon>Eukaryota</taxon>
        <taxon>Fungi</taxon>
        <taxon>Dikarya</taxon>
        <taxon>Ascomycota</taxon>
        <taxon>Pezizomycotina</taxon>
        <taxon>Dothideomycetes</taxon>
        <taxon>Dothideomycetes incertae sedis</taxon>
        <taxon>Patellariales</taxon>
        <taxon>Patellariaceae</taxon>
        <taxon>Patellaria</taxon>
    </lineage>
</organism>
<dbReference type="EMBL" id="MU006110">
    <property type="protein sequence ID" value="KAF2835215.1"/>
    <property type="molecule type" value="Genomic_DNA"/>
</dbReference>
<dbReference type="PROSITE" id="PS00463">
    <property type="entry name" value="ZN2_CY6_FUNGAL_1"/>
    <property type="match status" value="1"/>
</dbReference>
<evidence type="ECO:0000313" key="5">
    <source>
        <dbReference type="EMBL" id="KAF2835215.1"/>
    </source>
</evidence>
<dbReference type="GO" id="GO:0008270">
    <property type="term" value="F:zinc ion binding"/>
    <property type="evidence" value="ECO:0007669"/>
    <property type="project" value="InterPro"/>
</dbReference>
<comment type="caution">
    <text evidence="5">The sequence shown here is derived from an EMBL/GenBank/DDBJ whole genome shotgun (WGS) entry which is preliminary data.</text>
</comment>
<feature type="compositionally biased region" description="Polar residues" evidence="3">
    <location>
        <begin position="25"/>
        <end position="39"/>
    </location>
</feature>
<feature type="region of interest" description="Disordered" evidence="3">
    <location>
        <begin position="670"/>
        <end position="703"/>
    </location>
</feature>
<dbReference type="PROSITE" id="PS50048">
    <property type="entry name" value="ZN2_CY6_FUNGAL_2"/>
    <property type="match status" value="1"/>
</dbReference>
<evidence type="ECO:0000256" key="3">
    <source>
        <dbReference type="SAM" id="MobiDB-lite"/>
    </source>
</evidence>
<dbReference type="Proteomes" id="UP000799429">
    <property type="component" value="Unassembled WGS sequence"/>
</dbReference>
<keyword evidence="2" id="KW-0175">Coiled coil</keyword>
<dbReference type="Gene3D" id="4.10.240.10">
    <property type="entry name" value="Zn(2)-C6 fungal-type DNA-binding domain"/>
    <property type="match status" value="1"/>
</dbReference>
<evidence type="ECO:0000256" key="1">
    <source>
        <dbReference type="ARBA" id="ARBA00023242"/>
    </source>
</evidence>
<dbReference type="InterPro" id="IPR001138">
    <property type="entry name" value="Zn2Cys6_DnaBD"/>
</dbReference>
<dbReference type="InterPro" id="IPR053187">
    <property type="entry name" value="Notoamide_regulator"/>
</dbReference>
<dbReference type="AlphaFoldDB" id="A0A9P4VMI6"/>
<name>A0A9P4VMI6_9PEZI</name>
<evidence type="ECO:0000256" key="2">
    <source>
        <dbReference type="SAM" id="Coils"/>
    </source>
</evidence>
<dbReference type="Pfam" id="PF00172">
    <property type="entry name" value="Zn_clus"/>
    <property type="match status" value="1"/>
</dbReference>
<dbReference type="SUPFAM" id="SSF57701">
    <property type="entry name" value="Zn2/Cys6 DNA-binding domain"/>
    <property type="match status" value="1"/>
</dbReference>
<feature type="compositionally biased region" description="Low complexity" evidence="3">
    <location>
        <begin position="14"/>
        <end position="24"/>
    </location>
</feature>
<keyword evidence="1" id="KW-0539">Nucleus</keyword>
<reference evidence="5" key="1">
    <citation type="journal article" date="2020" name="Stud. Mycol.">
        <title>101 Dothideomycetes genomes: a test case for predicting lifestyles and emergence of pathogens.</title>
        <authorList>
            <person name="Haridas S."/>
            <person name="Albert R."/>
            <person name="Binder M."/>
            <person name="Bloem J."/>
            <person name="Labutti K."/>
            <person name="Salamov A."/>
            <person name="Andreopoulos B."/>
            <person name="Baker S."/>
            <person name="Barry K."/>
            <person name="Bills G."/>
            <person name="Bluhm B."/>
            <person name="Cannon C."/>
            <person name="Castanera R."/>
            <person name="Culley D."/>
            <person name="Daum C."/>
            <person name="Ezra D."/>
            <person name="Gonzalez J."/>
            <person name="Henrissat B."/>
            <person name="Kuo A."/>
            <person name="Liang C."/>
            <person name="Lipzen A."/>
            <person name="Lutzoni F."/>
            <person name="Magnuson J."/>
            <person name="Mondo S."/>
            <person name="Nolan M."/>
            <person name="Ohm R."/>
            <person name="Pangilinan J."/>
            <person name="Park H.-J."/>
            <person name="Ramirez L."/>
            <person name="Alfaro M."/>
            <person name="Sun H."/>
            <person name="Tritt A."/>
            <person name="Yoshinaga Y."/>
            <person name="Zwiers L.-H."/>
            <person name="Turgeon B."/>
            <person name="Goodwin S."/>
            <person name="Spatafora J."/>
            <person name="Crous P."/>
            <person name="Grigoriev I."/>
        </authorList>
    </citation>
    <scope>NUCLEOTIDE SEQUENCE</scope>
    <source>
        <strain evidence="5">CBS 101060</strain>
    </source>
</reference>
<gene>
    <name evidence="5" type="ORF">M501DRAFT_1019993</name>
</gene>
<dbReference type="OrthoDB" id="2162761at2759"/>
<evidence type="ECO:0000313" key="6">
    <source>
        <dbReference type="Proteomes" id="UP000799429"/>
    </source>
</evidence>
<protein>
    <recommendedName>
        <fullName evidence="4">Zn(2)-C6 fungal-type domain-containing protein</fullName>
    </recommendedName>
</protein>
<dbReference type="InterPro" id="IPR036864">
    <property type="entry name" value="Zn2-C6_fun-type_DNA-bd_sf"/>
</dbReference>
<feature type="coiled-coil region" evidence="2">
    <location>
        <begin position="90"/>
        <end position="117"/>
    </location>
</feature>
<dbReference type="PANTHER" id="PTHR47256:SF1">
    <property type="entry name" value="ZN(II)2CYS6 TRANSCRIPTION FACTOR (EUROFUNG)"/>
    <property type="match status" value="1"/>
</dbReference>
<dbReference type="CDD" id="cd12148">
    <property type="entry name" value="fungal_TF_MHR"/>
    <property type="match status" value="1"/>
</dbReference>
<dbReference type="SMART" id="SM00066">
    <property type="entry name" value="GAL4"/>
    <property type="match status" value="1"/>
</dbReference>
<dbReference type="GO" id="GO:0000981">
    <property type="term" value="F:DNA-binding transcription factor activity, RNA polymerase II-specific"/>
    <property type="evidence" value="ECO:0007669"/>
    <property type="project" value="InterPro"/>
</dbReference>
<feature type="domain" description="Zn(2)-C6 fungal-type" evidence="4">
    <location>
        <begin position="56"/>
        <end position="89"/>
    </location>
</feature>
<sequence>MSDYRPLRPAATQSSSERQASISSDNTDQGSIQNESTAGKCSKRVRKAPAHVSQNACTNCKKARAKCEGHEPQPCARCVARKTADTCIYEVHTRQAKEEMLRRIKDLEQKNTSLQGSLREKEQWIESFVKTLREREESHGQTQELSYKNIVNWLGRPPLKKTLPESPFLEKPFLEKPFLDKSADQSRASDREPSIKKQREPPLSYFSDLNMDGKDQWTMVTPNKQLVHHLMALYFTWIYPTHMLFSEKHFMSSFGDKDQQYCTSAMVNVMCAMGCTLLVDQGGDAIDREALGMRFTEEAQLEITKENIQSLTYSTTYAILFLVELSSGQARKAASHLRLAVESLQEVDRDRYSTEAVEITSWGIHTLNTAWAAFTYQKPAAPISPHALVFSNVSMDQKDAYWQPYRFPSDNALQEVQSHAIETAKHYATLNQVIHETINIYCGSRNRVSGRSIIDLYRRYINWEATLPPALAMDDPSNTESLPHIYFLHMVYQVALCHLFRPLVKSKHMSPQSIAHLRNLILESAQKGLRIFQRSRQLFSNRYQTPFQAFCIVHLCETILAIGNERRGEREAVIRLCLESLGEALEGFHFVGALQAMFCQTVEDLNLELPENLSELMRGRTEYGPEELLDACERVTYAQPVDILLGRLDASISEQLEHNWQRFIENRGSGSGAEELEDSLMRSQESSPARASVEIQQLLNDTR</sequence>
<dbReference type="CDD" id="cd00067">
    <property type="entry name" value="GAL4"/>
    <property type="match status" value="1"/>
</dbReference>
<accession>A0A9P4VMI6</accession>
<dbReference type="PANTHER" id="PTHR47256">
    <property type="entry name" value="ZN(II)2CYS6 TRANSCRIPTION FACTOR (EUROFUNG)-RELATED"/>
    <property type="match status" value="1"/>
</dbReference>
<evidence type="ECO:0000259" key="4">
    <source>
        <dbReference type="PROSITE" id="PS50048"/>
    </source>
</evidence>
<keyword evidence="6" id="KW-1185">Reference proteome</keyword>